<keyword evidence="1" id="KW-0240">DNA-directed RNA polymerase</keyword>
<evidence type="ECO:0000313" key="1">
    <source>
        <dbReference type="EMBL" id="MBH0780521.1"/>
    </source>
</evidence>
<evidence type="ECO:0000313" key="2">
    <source>
        <dbReference type="Proteomes" id="UP000655751"/>
    </source>
</evidence>
<comment type="caution">
    <text evidence="1">The sequence shown here is derived from an EMBL/GenBank/DDBJ whole genome shotgun (WGS) entry which is preliminary data.</text>
</comment>
<name>A0A931IFS9_9NOCA</name>
<keyword evidence="2" id="KW-1185">Reference proteome</keyword>
<dbReference type="GO" id="GO:0000428">
    <property type="term" value="C:DNA-directed RNA polymerase complex"/>
    <property type="evidence" value="ECO:0007669"/>
    <property type="project" value="UniProtKB-KW"/>
</dbReference>
<sequence>MEPNTGAIKVRTGLVWAIEIGSEIAQLVKVDLDRRNQGGGPIICHPRQAVWVFLVRSDIPAPVIDRESRLWAGRVKVLEHGHQVALPSPEARGVFYRGWITATHSPYRPSGLAVLDSVRTVLTGVDAVTVTTRLPVMALRTA</sequence>
<proteinExistence type="predicted"/>
<reference evidence="1" key="1">
    <citation type="submission" date="2020-11" db="EMBL/GenBank/DDBJ databases">
        <title>Nocardia NEAU-351.nov., a novel actinomycete isolated from the cow dung.</title>
        <authorList>
            <person name="Zhang X."/>
        </authorList>
    </citation>
    <scope>NUCLEOTIDE SEQUENCE</scope>
    <source>
        <strain evidence="1">NEAU-351</strain>
    </source>
</reference>
<dbReference type="RefSeq" id="WP_196152821.1">
    <property type="nucleotide sequence ID" value="NZ_JADMLG010000015.1"/>
</dbReference>
<accession>A0A931IFS9</accession>
<dbReference type="AlphaFoldDB" id="A0A931IFS9"/>
<protein>
    <submittedName>
        <fullName evidence="1">DNA-directed RNA polymerase subunit beta</fullName>
    </submittedName>
</protein>
<organism evidence="1 2">
    <name type="scientific">Nocardia bovistercoris</name>
    <dbReference type="NCBI Taxonomy" id="2785916"/>
    <lineage>
        <taxon>Bacteria</taxon>
        <taxon>Bacillati</taxon>
        <taxon>Actinomycetota</taxon>
        <taxon>Actinomycetes</taxon>
        <taxon>Mycobacteriales</taxon>
        <taxon>Nocardiaceae</taxon>
        <taxon>Nocardia</taxon>
    </lineage>
</organism>
<keyword evidence="1" id="KW-0804">Transcription</keyword>
<dbReference type="EMBL" id="JADMLG010000015">
    <property type="protein sequence ID" value="MBH0780521.1"/>
    <property type="molecule type" value="Genomic_DNA"/>
</dbReference>
<dbReference type="Proteomes" id="UP000655751">
    <property type="component" value="Unassembled WGS sequence"/>
</dbReference>
<gene>
    <name evidence="1" type="ORF">IT779_30030</name>
</gene>